<organism evidence="3 4">
    <name type="scientific">Reticulomyxa filosa</name>
    <dbReference type="NCBI Taxonomy" id="46433"/>
    <lineage>
        <taxon>Eukaryota</taxon>
        <taxon>Sar</taxon>
        <taxon>Rhizaria</taxon>
        <taxon>Retaria</taxon>
        <taxon>Foraminifera</taxon>
        <taxon>Monothalamids</taxon>
        <taxon>Reticulomyxidae</taxon>
        <taxon>Reticulomyxa</taxon>
    </lineage>
</organism>
<feature type="compositionally biased region" description="Low complexity" evidence="1">
    <location>
        <begin position="164"/>
        <end position="173"/>
    </location>
</feature>
<evidence type="ECO:0008006" key="5">
    <source>
        <dbReference type="Google" id="ProtNLM"/>
    </source>
</evidence>
<feature type="compositionally biased region" description="Polar residues" evidence="1">
    <location>
        <begin position="174"/>
        <end position="184"/>
    </location>
</feature>
<proteinExistence type="predicted"/>
<evidence type="ECO:0000256" key="2">
    <source>
        <dbReference type="SAM" id="Phobius"/>
    </source>
</evidence>
<feature type="region of interest" description="Disordered" evidence="1">
    <location>
        <begin position="163"/>
        <end position="184"/>
    </location>
</feature>
<evidence type="ECO:0000313" key="3">
    <source>
        <dbReference type="EMBL" id="ETO30106.1"/>
    </source>
</evidence>
<accession>X6NVQ6</accession>
<keyword evidence="2" id="KW-0472">Membrane</keyword>
<gene>
    <name evidence="3" type="ORF">RFI_07015</name>
</gene>
<feature type="compositionally biased region" description="Basic and acidic residues" evidence="1">
    <location>
        <begin position="64"/>
        <end position="76"/>
    </location>
</feature>
<feature type="transmembrane region" description="Helical" evidence="2">
    <location>
        <begin position="119"/>
        <end position="137"/>
    </location>
</feature>
<comment type="caution">
    <text evidence="3">The sequence shown here is derived from an EMBL/GenBank/DDBJ whole genome shotgun (WGS) entry which is preliminary data.</text>
</comment>
<feature type="non-terminal residue" evidence="3">
    <location>
        <position position="1"/>
    </location>
</feature>
<dbReference type="Proteomes" id="UP000023152">
    <property type="component" value="Unassembled WGS sequence"/>
</dbReference>
<keyword evidence="2" id="KW-0812">Transmembrane</keyword>
<feature type="region of interest" description="Disordered" evidence="1">
    <location>
        <begin position="64"/>
        <end position="83"/>
    </location>
</feature>
<sequence length="184" mass="20658">GELLDNAKKLSDYQIKNEGYIHVAISDNHGAQSRGDWKAMIEALPENCGADGFYSDEQLARMLQESERGEQEREDGNESVEDLERDWRINDHGFDNPYPQTHHHSGDDVRTDTQDFVCGFFLGMLLGIWVFLLIMCNRQYARSARFRYGAMLGAIVNLIGETLSSSSSPRSDSNQTGSDKTSAT</sequence>
<dbReference type="AlphaFoldDB" id="X6NVQ6"/>
<keyword evidence="4" id="KW-1185">Reference proteome</keyword>
<name>X6NVQ6_RETFI</name>
<keyword evidence="2" id="KW-1133">Transmembrane helix</keyword>
<reference evidence="3 4" key="1">
    <citation type="journal article" date="2013" name="Curr. Biol.">
        <title>The Genome of the Foraminiferan Reticulomyxa filosa.</title>
        <authorList>
            <person name="Glockner G."/>
            <person name="Hulsmann N."/>
            <person name="Schleicher M."/>
            <person name="Noegel A.A."/>
            <person name="Eichinger L."/>
            <person name="Gallinger C."/>
            <person name="Pawlowski J."/>
            <person name="Sierra R."/>
            <person name="Euteneuer U."/>
            <person name="Pillet L."/>
            <person name="Moustafa A."/>
            <person name="Platzer M."/>
            <person name="Groth M."/>
            <person name="Szafranski K."/>
            <person name="Schliwa M."/>
        </authorList>
    </citation>
    <scope>NUCLEOTIDE SEQUENCE [LARGE SCALE GENOMIC DNA]</scope>
</reference>
<dbReference type="EMBL" id="ASPP01005673">
    <property type="protein sequence ID" value="ETO30106.1"/>
    <property type="molecule type" value="Genomic_DNA"/>
</dbReference>
<protein>
    <recommendedName>
        <fullName evidence="5">Ubiquitin-like domain-containing protein</fullName>
    </recommendedName>
</protein>
<evidence type="ECO:0000313" key="4">
    <source>
        <dbReference type="Proteomes" id="UP000023152"/>
    </source>
</evidence>
<evidence type="ECO:0000256" key="1">
    <source>
        <dbReference type="SAM" id="MobiDB-lite"/>
    </source>
</evidence>